<gene>
    <name evidence="2" type="ORF">HMP0721_1265</name>
</gene>
<sequence>MTLEELKKRLQAINDELKKILDEMDGDDADPKEGDDGKADPNAAAGDQGRSFEELEKRANELLAEQDEVKRKITLYEKLETRKKVANGEKGIVVHPMANKRADDDAKAKEKRAKAFAESGRMEIRALLSTGKIAKPTKVGGVNGLADVADGIVDDVNAIALTGNGAWTAAYKKTDAVAADVTDGNTIGGTDAEFDYVTISPTEWGVLDETSRQVKKTTPLNYQGAIEESALIALRAKASEKIIAAIGASALVEKRTNVKLDEKYIRGLVLNFRANAKKGEVKLYIGQEDLAALGDVRGTNEKKPVYEIAFDAGTTLSGQIKDGGTAVKFRVLDGFAKGTQYFGQPGAIDMPMWDNYAIETDEGGDYFKRNMIGIRGIQTANADLVTYHGMQVITQGAGA</sequence>
<proteinExistence type="predicted"/>
<name>E6MGY1_9FIRM</name>
<dbReference type="Proteomes" id="UP000004754">
    <property type="component" value="Unassembled WGS sequence"/>
</dbReference>
<dbReference type="AlphaFoldDB" id="E6MGY1"/>
<keyword evidence="3" id="KW-1185">Reference proteome</keyword>
<accession>E6MGY1</accession>
<dbReference type="EMBL" id="AEQN01000016">
    <property type="protein sequence ID" value="EFV01871.1"/>
    <property type="molecule type" value="Genomic_DNA"/>
</dbReference>
<dbReference type="SUPFAM" id="SSF56563">
    <property type="entry name" value="Major capsid protein gp5"/>
    <property type="match status" value="1"/>
</dbReference>
<evidence type="ECO:0000256" key="1">
    <source>
        <dbReference type="SAM" id="MobiDB-lite"/>
    </source>
</evidence>
<feature type="region of interest" description="Disordered" evidence="1">
    <location>
        <begin position="21"/>
        <end position="58"/>
    </location>
</feature>
<organism evidence="2 3">
    <name type="scientific">Pseudoramibacter alactolyticus ATCC 23263</name>
    <dbReference type="NCBI Taxonomy" id="887929"/>
    <lineage>
        <taxon>Bacteria</taxon>
        <taxon>Bacillati</taxon>
        <taxon>Bacillota</taxon>
        <taxon>Clostridia</taxon>
        <taxon>Eubacteriales</taxon>
        <taxon>Eubacteriaceae</taxon>
        <taxon>Pseudoramibacter</taxon>
    </lineage>
</organism>
<evidence type="ECO:0000313" key="2">
    <source>
        <dbReference type="EMBL" id="EFV01871.1"/>
    </source>
</evidence>
<dbReference type="OrthoDB" id="2082319at2"/>
<reference evidence="2 3" key="1">
    <citation type="submission" date="2010-12" db="EMBL/GenBank/DDBJ databases">
        <authorList>
            <person name="Muzny D."/>
            <person name="Qin X."/>
            <person name="Deng J."/>
            <person name="Jiang H."/>
            <person name="Liu Y."/>
            <person name="Qu J."/>
            <person name="Song X.-Z."/>
            <person name="Zhang L."/>
            <person name="Thornton R."/>
            <person name="Coyle M."/>
            <person name="Francisco L."/>
            <person name="Jackson L."/>
            <person name="Javaid M."/>
            <person name="Korchina V."/>
            <person name="Kovar C."/>
            <person name="Mata R."/>
            <person name="Mathew T."/>
            <person name="Ngo R."/>
            <person name="Nguyen L."/>
            <person name="Nguyen N."/>
            <person name="Okwuonu G."/>
            <person name="Ongeri F."/>
            <person name="Pham C."/>
            <person name="Simmons D."/>
            <person name="Wilczek-Boney K."/>
            <person name="Hale W."/>
            <person name="Jakkamsetti A."/>
            <person name="Pham P."/>
            <person name="Ruth R."/>
            <person name="San Lucas F."/>
            <person name="Warren J."/>
            <person name="Zhang J."/>
            <person name="Zhao Z."/>
            <person name="Zhou C."/>
            <person name="Zhu D."/>
            <person name="Lee S."/>
            <person name="Bess C."/>
            <person name="Blankenburg K."/>
            <person name="Forbes L."/>
            <person name="Fu Q."/>
            <person name="Gubbala S."/>
            <person name="Hirani K."/>
            <person name="Jayaseelan J.C."/>
            <person name="Lara F."/>
            <person name="Munidasa M."/>
            <person name="Palculict T."/>
            <person name="Patil S."/>
            <person name="Pu L.-L."/>
            <person name="Saada N."/>
            <person name="Tang L."/>
            <person name="Weissenberger G."/>
            <person name="Zhu Y."/>
            <person name="Hemphill L."/>
            <person name="Shang Y."/>
            <person name="Youmans B."/>
            <person name="Ayvaz T."/>
            <person name="Ross M."/>
            <person name="Santibanez J."/>
            <person name="Aqrawi P."/>
            <person name="Gross S."/>
            <person name="Joshi V."/>
            <person name="Fowler G."/>
            <person name="Nazareth L."/>
            <person name="Reid J."/>
            <person name="Worley K."/>
            <person name="Petrosino J."/>
            <person name="Highlander S."/>
            <person name="Gibbs R."/>
        </authorList>
    </citation>
    <scope>NUCLEOTIDE SEQUENCE [LARGE SCALE GENOMIC DNA]</scope>
    <source>
        <strain evidence="2 3">ATCC 23263</strain>
    </source>
</reference>
<evidence type="ECO:0008006" key="4">
    <source>
        <dbReference type="Google" id="ProtNLM"/>
    </source>
</evidence>
<protein>
    <recommendedName>
        <fullName evidence="4">Phage major capsid protein, HK97 family</fullName>
    </recommendedName>
</protein>
<feature type="compositionally biased region" description="Basic and acidic residues" evidence="1">
    <location>
        <begin position="29"/>
        <end position="39"/>
    </location>
</feature>
<evidence type="ECO:0000313" key="3">
    <source>
        <dbReference type="Proteomes" id="UP000004754"/>
    </source>
</evidence>
<dbReference type="STRING" id="887929.HMP0721_1265"/>
<comment type="caution">
    <text evidence="2">The sequence shown here is derived from an EMBL/GenBank/DDBJ whole genome shotgun (WGS) entry which is preliminary data.</text>
</comment>
<dbReference type="HOGENOM" id="CLU_697756_0_0_9"/>
<dbReference type="RefSeq" id="WP_006598688.1">
    <property type="nucleotide sequence ID" value="NZ_GL622359.1"/>
</dbReference>